<dbReference type="Proteomes" id="UP000465812">
    <property type="component" value="Chromosome"/>
</dbReference>
<evidence type="ECO:0000313" key="2">
    <source>
        <dbReference type="Proteomes" id="UP000465812"/>
    </source>
</evidence>
<accession>A0ABM7JXP8</accession>
<name>A0ABM7JXP8_MYCNT</name>
<organism evidence="1 2">
    <name type="scientific">Mycobacterium mantenii</name>
    <dbReference type="NCBI Taxonomy" id="560555"/>
    <lineage>
        <taxon>Bacteria</taxon>
        <taxon>Bacillati</taxon>
        <taxon>Actinomycetota</taxon>
        <taxon>Actinomycetes</taxon>
        <taxon>Mycobacteriales</taxon>
        <taxon>Mycobacteriaceae</taxon>
        <taxon>Mycobacterium</taxon>
        <taxon>Mycobacterium avium complex (MAC)</taxon>
    </lineage>
</organism>
<sequence>MLSEQGAAPAKTLRADEALPVSAISVGAALVRTDERIAPADGVGAVLRYAPTLHQSVDS</sequence>
<evidence type="ECO:0000313" key="1">
    <source>
        <dbReference type="EMBL" id="BBY40363.1"/>
    </source>
</evidence>
<dbReference type="EMBL" id="AP022590">
    <property type="protein sequence ID" value="BBY40363.1"/>
    <property type="molecule type" value="Genomic_DNA"/>
</dbReference>
<gene>
    <name evidence="1" type="ORF">MMAN_44970</name>
</gene>
<keyword evidence="2" id="KW-1185">Reference proteome</keyword>
<protein>
    <submittedName>
        <fullName evidence="1">Uncharacterized protein</fullName>
    </submittedName>
</protein>
<reference evidence="1 2" key="1">
    <citation type="journal article" date="2019" name="Emerg. Microbes Infect.">
        <title>Comprehensive subspecies identification of 175 nontuberculous mycobacteria species based on 7547 genomic profiles.</title>
        <authorList>
            <person name="Matsumoto Y."/>
            <person name="Kinjo T."/>
            <person name="Motooka D."/>
            <person name="Nabeya D."/>
            <person name="Jung N."/>
            <person name="Uechi K."/>
            <person name="Horii T."/>
            <person name="Iida T."/>
            <person name="Fujita J."/>
            <person name="Nakamura S."/>
        </authorList>
    </citation>
    <scope>NUCLEOTIDE SEQUENCE [LARGE SCALE GENOMIC DNA]</scope>
    <source>
        <strain evidence="1 2">JCM 18113</strain>
    </source>
</reference>
<proteinExistence type="predicted"/>